<evidence type="ECO:0000313" key="3">
    <source>
        <dbReference type="Proteomes" id="UP001172687"/>
    </source>
</evidence>
<name>A0ABT8HAV4_MYCAO</name>
<evidence type="ECO:0000313" key="2">
    <source>
        <dbReference type="EMBL" id="MDN4517397.1"/>
    </source>
</evidence>
<sequence>MNYVESILKVLGIGMFLGAGLPAIFALGLVAFSRGTGSDGTDGTAAATPNAALKYLGVLLFVFVGWVILTAVLWITRMTLFHHTGVDLFPFLPKK</sequence>
<dbReference type="Proteomes" id="UP001172687">
    <property type="component" value="Unassembled WGS sequence"/>
</dbReference>
<dbReference type="RefSeq" id="WP_036367538.1">
    <property type="nucleotide sequence ID" value="NZ_CP070380.1"/>
</dbReference>
<keyword evidence="1" id="KW-0472">Membrane</keyword>
<keyword evidence="3" id="KW-1185">Reference proteome</keyword>
<evidence type="ECO:0008006" key="4">
    <source>
        <dbReference type="Google" id="ProtNLM"/>
    </source>
</evidence>
<evidence type="ECO:0000256" key="1">
    <source>
        <dbReference type="SAM" id="Phobius"/>
    </source>
</evidence>
<protein>
    <recommendedName>
        <fullName evidence="4">Transmembrane protein</fullName>
    </recommendedName>
</protein>
<proteinExistence type="predicted"/>
<dbReference type="EMBL" id="JAUHTC010000030">
    <property type="protein sequence ID" value="MDN4517397.1"/>
    <property type="molecule type" value="Genomic_DNA"/>
</dbReference>
<accession>A0ABT8HAV4</accession>
<reference evidence="2" key="1">
    <citation type="submission" date="2023-07" db="EMBL/GenBank/DDBJ databases">
        <title>Degradation of tert-butanol by M. austroafricanum TBA100.</title>
        <authorList>
            <person name="Helbich S."/>
            <person name="Vainshtein Y."/>
        </authorList>
    </citation>
    <scope>NUCLEOTIDE SEQUENCE</scope>
    <source>
        <strain evidence="2">TBA100</strain>
    </source>
</reference>
<organism evidence="2 3">
    <name type="scientific">Mycolicibacterium austroafricanum</name>
    <name type="common">Mycobacterium austroafricanum</name>
    <dbReference type="NCBI Taxonomy" id="39687"/>
    <lineage>
        <taxon>Bacteria</taxon>
        <taxon>Bacillati</taxon>
        <taxon>Actinomycetota</taxon>
        <taxon>Actinomycetes</taxon>
        <taxon>Mycobacteriales</taxon>
        <taxon>Mycobacteriaceae</taxon>
        <taxon>Mycolicibacterium</taxon>
    </lineage>
</organism>
<gene>
    <name evidence="2" type="ORF">QYF68_06105</name>
</gene>
<keyword evidence="1" id="KW-0812">Transmembrane</keyword>
<feature type="transmembrane region" description="Helical" evidence="1">
    <location>
        <begin position="52"/>
        <end position="75"/>
    </location>
</feature>
<comment type="caution">
    <text evidence="2">The sequence shown here is derived from an EMBL/GenBank/DDBJ whole genome shotgun (WGS) entry which is preliminary data.</text>
</comment>
<feature type="transmembrane region" description="Helical" evidence="1">
    <location>
        <begin position="7"/>
        <end position="32"/>
    </location>
</feature>
<keyword evidence="1" id="KW-1133">Transmembrane helix</keyword>